<dbReference type="Pfam" id="PF10277">
    <property type="entry name" value="Frag1"/>
    <property type="match status" value="1"/>
</dbReference>
<feature type="transmembrane region" description="Helical" evidence="6">
    <location>
        <begin position="154"/>
        <end position="178"/>
    </location>
</feature>
<dbReference type="EMBL" id="BPLQ01006749">
    <property type="protein sequence ID" value="GIY24874.1"/>
    <property type="molecule type" value="Genomic_DNA"/>
</dbReference>
<dbReference type="PANTHER" id="PTHR21324:SF2">
    <property type="entry name" value="EG:22E5.9 PROTEIN"/>
    <property type="match status" value="1"/>
</dbReference>
<feature type="transmembrane region" description="Helical" evidence="6">
    <location>
        <begin position="114"/>
        <end position="134"/>
    </location>
</feature>
<comment type="caution">
    <text evidence="8">The sequence shown here is derived from an EMBL/GenBank/DDBJ whole genome shotgun (WGS) entry which is preliminary data.</text>
</comment>
<dbReference type="Proteomes" id="UP001054837">
    <property type="component" value="Unassembled WGS sequence"/>
</dbReference>
<comment type="subcellular location">
    <subcellularLocation>
        <location evidence="1">Endomembrane system</location>
        <topology evidence="1">Multi-pass membrane protein</topology>
    </subcellularLocation>
</comment>
<dbReference type="AlphaFoldDB" id="A0AAV4RTD1"/>
<evidence type="ECO:0000256" key="6">
    <source>
        <dbReference type="SAM" id="Phobius"/>
    </source>
</evidence>
<evidence type="ECO:0000259" key="7">
    <source>
        <dbReference type="Pfam" id="PF10277"/>
    </source>
</evidence>
<feature type="transmembrane region" description="Helical" evidence="6">
    <location>
        <begin position="190"/>
        <end position="211"/>
    </location>
</feature>
<reference evidence="8 9" key="1">
    <citation type="submission" date="2021-06" db="EMBL/GenBank/DDBJ databases">
        <title>Caerostris darwini draft genome.</title>
        <authorList>
            <person name="Kono N."/>
            <person name="Arakawa K."/>
        </authorList>
    </citation>
    <scope>NUCLEOTIDE SEQUENCE [LARGE SCALE GENOMIC DNA]</scope>
</reference>
<evidence type="ECO:0000256" key="4">
    <source>
        <dbReference type="ARBA" id="ARBA00022989"/>
    </source>
</evidence>
<evidence type="ECO:0000256" key="1">
    <source>
        <dbReference type="ARBA" id="ARBA00004127"/>
    </source>
</evidence>
<evidence type="ECO:0000256" key="2">
    <source>
        <dbReference type="ARBA" id="ARBA00006565"/>
    </source>
</evidence>
<feature type="domain" description="CWH43-like N-terminal" evidence="7">
    <location>
        <begin position="35"/>
        <end position="266"/>
    </location>
</feature>
<evidence type="ECO:0000256" key="5">
    <source>
        <dbReference type="ARBA" id="ARBA00023136"/>
    </source>
</evidence>
<evidence type="ECO:0000313" key="9">
    <source>
        <dbReference type="Proteomes" id="UP001054837"/>
    </source>
</evidence>
<dbReference type="GO" id="GO:0012505">
    <property type="term" value="C:endomembrane system"/>
    <property type="evidence" value="ECO:0007669"/>
    <property type="project" value="UniProtKB-SubCell"/>
</dbReference>
<protein>
    <submittedName>
        <fullName evidence="8">DNA damage-regulated autophagy modulator protein 2</fullName>
    </submittedName>
</protein>
<evidence type="ECO:0000313" key="8">
    <source>
        <dbReference type="EMBL" id="GIY24874.1"/>
    </source>
</evidence>
<keyword evidence="4 6" id="KW-1133">Transmembrane helix</keyword>
<dbReference type="PANTHER" id="PTHR21324">
    <property type="entry name" value="FASTING-INDUCIBLE INTEGRAL MEMBRANE PROTEIN TM6P1-RELATED"/>
    <property type="match status" value="1"/>
</dbReference>
<feature type="transmembrane region" description="Helical" evidence="6">
    <location>
        <begin position="68"/>
        <end position="93"/>
    </location>
</feature>
<accession>A0AAV4RTD1</accession>
<gene>
    <name evidence="8" type="primary">X975_12176</name>
    <name evidence="8" type="ORF">CDAR_613671</name>
</gene>
<proteinExistence type="inferred from homology"/>
<feature type="transmembrane region" description="Helical" evidence="6">
    <location>
        <begin position="30"/>
        <end position="48"/>
    </location>
</feature>
<keyword evidence="3 6" id="KW-0812">Transmembrane</keyword>
<organism evidence="8 9">
    <name type="scientific">Caerostris darwini</name>
    <dbReference type="NCBI Taxonomy" id="1538125"/>
    <lineage>
        <taxon>Eukaryota</taxon>
        <taxon>Metazoa</taxon>
        <taxon>Ecdysozoa</taxon>
        <taxon>Arthropoda</taxon>
        <taxon>Chelicerata</taxon>
        <taxon>Arachnida</taxon>
        <taxon>Araneae</taxon>
        <taxon>Araneomorphae</taxon>
        <taxon>Entelegynae</taxon>
        <taxon>Araneoidea</taxon>
        <taxon>Araneidae</taxon>
        <taxon>Caerostris</taxon>
    </lineage>
</organism>
<comment type="similarity">
    <text evidence="2">Belongs to the DRAM/TMEM150 family.</text>
</comment>
<keyword evidence="9" id="KW-1185">Reference proteome</keyword>
<name>A0AAV4RTD1_9ARAC</name>
<feature type="transmembrane region" description="Helical" evidence="6">
    <location>
        <begin position="241"/>
        <end position="262"/>
    </location>
</feature>
<dbReference type="InterPro" id="IPR019402">
    <property type="entry name" value="CWH43_N"/>
</dbReference>
<sequence>MEPGESQMGLMFCTCWNDHISLKLQKCGRLIQLIVLAQLLAVILPYIVSVSKNIVPAFLPLVSEAGGYPPASGIFSICLILNAFCGFMVYPIFYVTISHRNIKDNKLIRVCNKLTLIFLMISLWGNIVIANSPVGYTDVPNMYIWVTSVLTEHFIGTFLFISGLLISQQTITAIWWLLPDTEKRDKYIKAAILVIIFVLLLSALYSFYVVILEELGPDPTNLEPMKFKFYDLSKVYSPNHVLTSFSEYIFCVLPILALLNHFKDFQRVSFRLVLRHKSCMAESSEPMTII</sequence>
<evidence type="ECO:0000256" key="3">
    <source>
        <dbReference type="ARBA" id="ARBA00022692"/>
    </source>
</evidence>
<dbReference type="InterPro" id="IPR050911">
    <property type="entry name" value="DRAM/TMEM150_Autophagy_Mod"/>
</dbReference>
<keyword evidence="5 6" id="KW-0472">Membrane</keyword>